<keyword evidence="4 12" id="KW-0227">DNA damage</keyword>
<keyword evidence="10 12" id="KW-0326">Glycosidase</keyword>
<dbReference type="GO" id="GO:0006285">
    <property type="term" value="P:base-excision repair, AP site formation"/>
    <property type="evidence" value="ECO:0007669"/>
    <property type="project" value="UniProtKB-UniRule"/>
</dbReference>
<evidence type="ECO:0000256" key="7">
    <source>
        <dbReference type="ARBA" id="ARBA00023014"/>
    </source>
</evidence>
<dbReference type="InterPro" id="IPR030841">
    <property type="entry name" value="NTH1"/>
</dbReference>
<evidence type="ECO:0000256" key="1">
    <source>
        <dbReference type="ARBA" id="ARBA00008343"/>
    </source>
</evidence>
<dbReference type="InterPro" id="IPR023170">
    <property type="entry name" value="HhH_base_excis_C"/>
</dbReference>
<evidence type="ECO:0000256" key="13">
    <source>
        <dbReference type="SAM" id="MobiDB-lite"/>
    </source>
</evidence>
<evidence type="ECO:0000256" key="2">
    <source>
        <dbReference type="ARBA" id="ARBA00022485"/>
    </source>
</evidence>
<keyword evidence="9 12" id="KW-0456">Lyase</keyword>
<dbReference type="GO" id="GO:0046872">
    <property type="term" value="F:metal ion binding"/>
    <property type="evidence" value="ECO:0007669"/>
    <property type="project" value="UniProtKB-KW"/>
</dbReference>
<feature type="compositionally biased region" description="Low complexity" evidence="13">
    <location>
        <begin position="88"/>
        <end position="98"/>
    </location>
</feature>
<sequence length="359" mass="38129">MRASRSITRACAVLSTAAASVQPLALSPLAPAAPAARAMATAAVQTDAHKKKISSKSRAAAPLTAEEPAKQPGAPSSTTEQKKRGRRASASTAAAASPKRSKATDVRLEPPANWRATWELIVELRADRTAVVDSMGTEAIAGESTKEERDFDALVSLMLSSQTKDTVNAATMKKLRAHGLSPRRLLDTPDERLDELIYACGFHNNKVKYLKATSRILLEQHGGRVPDTMDGLLALPGVGPKMALILLRVAFGKVEGISVDTHVHRICNQLGWAGPGGTKTPEQTRRAIEAWMPADIWAEVNLVLVGLGQEVQTEKSKLLRKCLACSDPAAALRLASVCGVKVEPEAKKAGLVLPPGLAL</sequence>
<dbReference type="PANTHER" id="PTHR43286:SF1">
    <property type="entry name" value="ENDONUCLEASE III-LIKE PROTEIN 1"/>
    <property type="match status" value="1"/>
</dbReference>
<dbReference type="InterPro" id="IPR003265">
    <property type="entry name" value="HhH-GPD_domain"/>
</dbReference>
<comment type="caution">
    <text evidence="12">Lacks conserved residue(s) required for the propagation of feature annotation.</text>
</comment>
<dbReference type="GO" id="GO:0005634">
    <property type="term" value="C:nucleus"/>
    <property type="evidence" value="ECO:0007669"/>
    <property type="project" value="UniProtKB-SubCell"/>
</dbReference>
<evidence type="ECO:0000256" key="9">
    <source>
        <dbReference type="ARBA" id="ARBA00023239"/>
    </source>
</evidence>
<dbReference type="Pfam" id="PF00633">
    <property type="entry name" value="HHH"/>
    <property type="match status" value="1"/>
</dbReference>
<dbReference type="Gene3D" id="1.10.1670.10">
    <property type="entry name" value="Helix-hairpin-Helix base-excision DNA repair enzymes (C-terminal)"/>
    <property type="match status" value="1"/>
</dbReference>
<evidence type="ECO:0000256" key="3">
    <source>
        <dbReference type="ARBA" id="ARBA00022723"/>
    </source>
</evidence>
<name>A0A7S3RLA3_EMIHU</name>
<keyword evidence="12" id="KW-0539">Nucleus</keyword>
<organism evidence="15">
    <name type="scientific">Emiliania huxleyi</name>
    <name type="common">Coccolithophore</name>
    <name type="synonym">Pontosphaera huxleyi</name>
    <dbReference type="NCBI Taxonomy" id="2903"/>
    <lineage>
        <taxon>Eukaryota</taxon>
        <taxon>Haptista</taxon>
        <taxon>Haptophyta</taxon>
        <taxon>Prymnesiophyceae</taxon>
        <taxon>Isochrysidales</taxon>
        <taxon>Noelaerhabdaceae</taxon>
        <taxon>Emiliania</taxon>
    </lineage>
</organism>
<dbReference type="GO" id="GO:0006289">
    <property type="term" value="P:nucleotide-excision repair"/>
    <property type="evidence" value="ECO:0007669"/>
    <property type="project" value="TreeGrafter"/>
</dbReference>
<evidence type="ECO:0000256" key="4">
    <source>
        <dbReference type="ARBA" id="ARBA00022763"/>
    </source>
</evidence>
<dbReference type="SMART" id="SM00478">
    <property type="entry name" value="ENDO3c"/>
    <property type="match status" value="1"/>
</dbReference>
<proteinExistence type="inferred from homology"/>
<dbReference type="SUPFAM" id="SSF48150">
    <property type="entry name" value="DNA-glycosylase"/>
    <property type="match status" value="1"/>
</dbReference>
<keyword evidence="2" id="KW-0004">4Fe-4S</keyword>
<dbReference type="GO" id="GO:0003677">
    <property type="term" value="F:DNA binding"/>
    <property type="evidence" value="ECO:0007669"/>
    <property type="project" value="UniProtKB-UniRule"/>
</dbReference>
<comment type="subcellular location">
    <subcellularLocation>
        <location evidence="12">Nucleus</location>
    </subcellularLocation>
    <subcellularLocation>
        <location evidence="12">Mitochondrion</location>
    </subcellularLocation>
</comment>
<keyword evidence="5 12" id="KW-0378">Hydrolase</keyword>
<dbReference type="EC" id="3.2.2.-" evidence="12"/>
<gene>
    <name evidence="12" type="primary">NTH1</name>
    <name evidence="15" type="ORF">EHUX00137_LOCUS4184</name>
</gene>
<dbReference type="InterPro" id="IPR004036">
    <property type="entry name" value="Endonuclease-III-like_CS2"/>
</dbReference>
<evidence type="ECO:0000313" key="15">
    <source>
        <dbReference type="EMBL" id="CAE0527981.1"/>
    </source>
</evidence>
<keyword evidence="3" id="KW-0479">Metal-binding</keyword>
<dbReference type="InterPro" id="IPR000445">
    <property type="entry name" value="HhH_motif"/>
</dbReference>
<evidence type="ECO:0000259" key="14">
    <source>
        <dbReference type="SMART" id="SM00478"/>
    </source>
</evidence>
<dbReference type="FunFam" id="1.10.340.30:FF:000005">
    <property type="entry name" value="Endonuclease III-like protein 1"/>
    <property type="match status" value="1"/>
</dbReference>
<keyword evidence="7" id="KW-0411">Iron-sulfur</keyword>
<evidence type="ECO:0000256" key="12">
    <source>
        <dbReference type="HAMAP-Rule" id="MF_03183"/>
    </source>
</evidence>
<dbReference type="GO" id="GO:0051539">
    <property type="term" value="F:4 iron, 4 sulfur cluster binding"/>
    <property type="evidence" value="ECO:0007669"/>
    <property type="project" value="UniProtKB-KW"/>
</dbReference>
<evidence type="ECO:0000256" key="5">
    <source>
        <dbReference type="ARBA" id="ARBA00022801"/>
    </source>
</evidence>
<keyword evidence="12" id="KW-0496">Mitochondrion</keyword>
<reference evidence="15" key="1">
    <citation type="submission" date="2021-01" db="EMBL/GenBank/DDBJ databases">
        <authorList>
            <person name="Corre E."/>
            <person name="Pelletier E."/>
            <person name="Niang G."/>
            <person name="Scheremetjew M."/>
            <person name="Finn R."/>
            <person name="Kale V."/>
            <person name="Holt S."/>
            <person name="Cochrane G."/>
            <person name="Meng A."/>
            <person name="Brown T."/>
            <person name="Cohen L."/>
        </authorList>
    </citation>
    <scope>NUCLEOTIDE SEQUENCE</scope>
    <source>
        <strain evidence="15">379</strain>
    </source>
</reference>
<dbReference type="CDD" id="cd00056">
    <property type="entry name" value="ENDO3c"/>
    <property type="match status" value="1"/>
</dbReference>
<feature type="region of interest" description="Disordered" evidence="13">
    <location>
        <begin position="47"/>
        <end position="108"/>
    </location>
</feature>
<keyword evidence="6" id="KW-0408">Iron</keyword>
<comment type="function">
    <text evidence="12">Bifunctional DNA N-glycosylase with associated apurinic/apyrimidinic (AP) lyase function that catalyzes the first step in base excision repair (BER), the primary repair pathway for the repair of oxidative DNA damage. The DNA N-glycosylase activity releases the damaged DNA base from DNA by cleaving the N-glycosidic bond, leaving an AP site. The AP lyase activity cleaves the phosphodiester bond 3' to the AP site by a beta-elimination. Primarily recognizes and repairs oxidative base damage of pyrimidines.</text>
</comment>
<dbReference type="EMBL" id="HBIR01006061">
    <property type="protein sequence ID" value="CAE0527981.1"/>
    <property type="molecule type" value="Transcribed_RNA"/>
</dbReference>
<dbReference type="GO" id="GO:0000703">
    <property type="term" value="F:oxidized pyrimidine nucleobase lesion DNA N-glycosylase activity"/>
    <property type="evidence" value="ECO:0007669"/>
    <property type="project" value="UniProtKB-UniRule"/>
</dbReference>
<dbReference type="EC" id="4.2.99.18" evidence="12"/>
<protein>
    <recommendedName>
        <fullName evidence="12">Endonuclease III homolog</fullName>
        <ecNumber evidence="12">3.2.2.-</ecNumber>
        <ecNumber evidence="12">4.2.99.18</ecNumber>
    </recommendedName>
    <alternativeName>
        <fullName evidence="12">Bifunctional DNA N-glycosylase/DNA-(apurinic or apyrimidinic site) lyase</fullName>
        <shortName evidence="12">DNA glycosylase/AP lyase</shortName>
    </alternativeName>
</protein>
<dbReference type="Pfam" id="PF00730">
    <property type="entry name" value="HhH-GPD"/>
    <property type="match status" value="1"/>
</dbReference>
<dbReference type="InterPro" id="IPR011257">
    <property type="entry name" value="DNA_glycosylase"/>
</dbReference>
<comment type="catalytic activity">
    <reaction evidence="11 12">
        <text>2'-deoxyribonucleotide-(2'-deoxyribose 5'-phosphate)-2'-deoxyribonucleotide-DNA = a 3'-end 2'-deoxyribonucleotide-(2,3-dehydro-2,3-deoxyribose 5'-phosphate)-DNA + a 5'-end 5'-phospho-2'-deoxyribonucleoside-DNA + H(+)</text>
        <dbReference type="Rhea" id="RHEA:66592"/>
        <dbReference type="Rhea" id="RHEA-COMP:13180"/>
        <dbReference type="Rhea" id="RHEA-COMP:16897"/>
        <dbReference type="Rhea" id="RHEA-COMP:17067"/>
        <dbReference type="ChEBI" id="CHEBI:15378"/>
        <dbReference type="ChEBI" id="CHEBI:136412"/>
        <dbReference type="ChEBI" id="CHEBI:157695"/>
        <dbReference type="ChEBI" id="CHEBI:167181"/>
        <dbReference type="EC" id="4.2.99.18"/>
    </reaction>
</comment>
<feature type="domain" description="HhH-GPD" evidence="14">
    <location>
        <begin position="159"/>
        <end position="310"/>
    </location>
</feature>
<dbReference type="PROSITE" id="PS01155">
    <property type="entry name" value="ENDONUCLEASE_III_2"/>
    <property type="match status" value="1"/>
</dbReference>
<dbReference type="AlphaFoldDB" id="A0A7S3RLA3"/>
<keyword evidence="8 12" id="KW-0234">DNA repair</keyword>
<dbReference type="HAMAP" id="MF_03183">
    <property type="entry name" value="Endonuclease_III_Nth"/>
    <property type="match status" value="1"/>
</dbReference>
<evidence type="ECO:0000256" key="11">
    <source>
        <dbReference type="ARBA" id="ARBA00044632"/>
    </source>
</evidence>
<dbReference type="Gene3D" id="1.10.340.30">
    <property type="entry name" value="Hypothetical protein, domain 2"/>
    <property type="match status" value="1"/>
</dbReference>
<accession>A0A7S3RLA3</accession>
<dbReference type="GO" id="GO:0140078">
    <property type="term" value="F:class I DNA-(apurinic or apyrimidinic site) endonuclease activity"/>
    <property type="evidence" value="ECO:0007669"/>
    <property type="project" value="UniProtKB-EC"/>
</dbReference>
<dbReference type="GO" id="GO:0005739">
    <property type="term" value="C:mitochondrion"/>
    <property type="evidence" value="ECO:0007669"/>
    <property type="project" value="UniProtKB-SubCell"/>
</dbReference>
<evidence type="ECO:0000256" key="8">
    <source>
        <dbReference type="ARBA" id="ARBA00023204"/>
    </source>
</evidence>
<dbReference type="PANTHER" id="PTHR43286">
    <property type="entry name" value="ENDONUCLEASE III-LIKE PROTEIN 1"/>
    <property type="match status" value="1"/>
</dbReference>
<comment type="similarity">
    <text evidence="1 12">Belongs to the Nth/MutY family.</text>
</comment>
<evidence type="ECO:0000256" key="6">
    <source>
        <dbReference type="ARBA" id="ARBA00023004"/>
    </source>
</evidence>
<evidence type="ECO:0000256" key="10">
    <source>
        <dbReference type="ARBA" id="ARBA00023295"/>
    </source>
</evidence>